<dbReference type="InterPro" id="IPR008928">
    <property type="entry name" value="6-hairpin_glycosidase_sf"/>
</dbReference>
<dbReference type="EMBL" id="AP025739">
    <property type="protein sequence ID" value="BDI32038.1"/>
    <property type="molecule type" value="Genomic_DNA"/>
</dbReference>
<dbReference type="OrthoDB" id="101302at2"/>
<dbReference type="Proteomes" id="UP000287394">
    <property type="component" value="Chromosome"/>
</dbReference>
<dbReference type="PANTHER" id="PTHR31084">
    <property type="entry name" value="ALPHA-L-FUCOSIDASE 2"/>
    <property type="match status" value="1"/>
</dbReference>
<dbReference type="GO" id="GO:0004560">
    <property type="term" value="F:alpha-L-fucosidase activity"/>
    <property type="evidence" value="ECO:0007669"/>
    <property type="project" value="TreeGrafter"/>
</dbReference>
<dbReference type="Gene3D" id="2.60.120.260">
    <property type="entry name" value="Galactose-binding domain-like"/>
    <property type="match status" value="1"/>
</dbReference>
<gene>
    <name evidence="1" type="ORF">CCAX7_40890</name>
</gene>
<dbReference type="PANTHER" id="PTHR31084:SF0">
    <property type="entry name" value="ALPHA-L-FUCOSIDASE 2"/>
    <property type="match status" value="1"/>
</dbReference>
<dbReference type="Gene3D" id="2.60.40.1180">
    <property type="entry name" value="Golgi alpha-mannosidase II"/>
    <property type="match status" value="1"/>
</dbReference>
<protein>
    <submittedName>
        <fullName evidence="1">Uncharacterized protein</fullName>
    </submittedName>
</protein>
<evidence type="ECO:0000313" key="2">
    <source>
        <dbReference type="Proteomes" id="UP000287394"/>
    </source>
</evidence>
<dbReference type="InterPro" id="IPR013780">
    <property type="entry name" value="Glyco_hydro_b"/>
</dbReference>
<dbReference type="SUPFAM" id="SSF49785">
    <property type="entry name" value="Galactose-binding domain-like"/>
    <property type="match status" value="1"/>
</dbReference>
<proteinExistence type="predicted"/>
<dbReference type="InterPro" id="IPR054363">
    <property type="entry name" value="GH95_cat"/>
</dbReference>
<dbReference type="Gene3D" id="1.50.10.10">
    <property type="match status" value="1"/>
</dbReference>
<reference evidence="1 2" key="1">
    <citation type="journal article" date="2019" name="Int. J. Syst. Evol. Microbiol.">
        <title>Capsulimonas corticalis gen. nov., sp. nov., an aerobic capsulated bacterium, of a novel bacterial order, Capsulimonadales ord. nov., of the class Armatimonadia of the phylum Armatimonadetes.</title>
        <authorList>
            <person name="Li J."/>
            <person name="Kudo C."/>
            <person name="Tonouchi A."/>
        </authorList>
    </citation>
    <scope>NUCLEOTIDE SEQUENCE [LARGE SCALE GENOMIC DNA]</scope>
    <source>
        <strain evidence="1 2">AX-7</strain>
    </source>
</reference>
<dbReference type="AlphaFoldDB" id="A0A402D6C9"/>
<dbReference type="GO" id="GO:0030246">
    <property type="term" value="F:carbohydrate binding"/>
    <property type="evidence" value="ECO:0007669"/>
    <property type="project" value="InterPro"/>
</dbReference>
<dbReference type="InterPro" id="IPR012341">
    <property type="entry name" value="6hp_glycosidase-like_sf"/>
</dbReference>
<name>A0A402D6C9_9BACT</name>
<dbReference type="InterPro" id="IPR008979">
    <property type="entry name" value="Galactose-bd-like_sf"/>
</dbReference>
<dbReference type="Pfam" id="PF22124">
    <property type="entry name" value="Glyco_hydro_95_cat"/>
    <property type="match status" value="1"/>
</dbReference>
<dbReference type="KEGG" id="ccot:CCAX7_40890"/>
<organism evidence="1 2">
    <name type="scientific">Capsulimonas corticalis</name>
    <dbReference type="NCBI Taxonomy" id="2219043"/>
    <lineage>
        <taxon>Bacteria</taxon>
        <taxon>Bacillati</taxon>
        <taxon>Armatimonadota</taxon>
        <taxon>Armatimonadia</taxon>
        <taxon>Capsulimonadales</taxon>
        <taxon>Capsulimonadaceae</taxon>
        <taxon>Capsulimonas</taxon>
    </lineage>
</organism>
<dbReference type="InterPro" id="IPR005084">
    <property type="entry name" value="CBM6"/>
</dbReference>
<sequence length="909" mass="99091">MNLKSLAAAALSLVSLAYWTVPAIAAPAMQSFNSAAGVMDVDYAHYLSKHDIVFNKPITNPLYGVTVGNGRLGAMVWNTDGLTMQVSGVDASEETAFSSGVIHLSAAPGMDAGAAKFQQRLSLYDGVLTTKYDADRTVTVMGAPNSEVMGVHVDDRRAGVSAVTLDLSLWDVDKLGGGDVPNMDTWRTVTTYADATGIGLSRGQADPNNFGYTLAASVEGAKFTAQTIGPNKVRLVITPSSHYTIWIACASRLNAPGHNSIPQAQRLLTGVKSKGYAATLSSYENWWHAFWAKSFVQYSNASGDADYLENMYYLYTYMIAAGGYANYPFHFINGAYSAVADQHSSKWSVAYWFWNQRDVYNSFLASNHVAVIDGFNNLYSRNFDALKSYTKTKYGIDGIWVPETMGWDGNARHTDDSDFTKNIYSTGTEAANNMYDRYRYTNDDSYLRTTAYPFMKEIAKFYTSKLTKNADTGKYEMLISNAHETYWRVKNAITDLAAVRSLFPVAISSSETLGVDADLRAQWRDVLANLAPYPVADDGLSYLPHDPPAIKMTNGENITSELLWPYSVTGIGSPDYAKALNNWNSRPNPYSNVWSPDAIQAARLGLGDAAYQGLKVMLEIYQTYPNGRTDNTNGEFEYMGVHLLAMNESLLQSYNDKIRVFPAAPSDTSFVGRFTLLAKGGFLVSSERDNAGVKYVGVKSLYGNPATLVNPWVGQAVIVRNASGGAVLKSSDPELQFTTTANTVYIVERASKPLSAYKRVTLTGKANGDAKFLTTTAMIGSSTLARPDTGKYEAEAAELTQCFASSDLAASNVREVTNMRLGSAVTFRNVRAGGKLSIQYCTFSDPGKLTLYVNGTRIQDVVFPATKSWTGTYAITTVAVPIPKGATVTLRYDDGDSGVNLDYLRIEGS</sequence>
<dbReference type="RefSeq" id="WP_119325002.1">
    <property type="nucleotide sequence ID" value="NZ_AP025739.1"/>
</dbReference>
<evidence type="ECO:0000313" key="1">
    <source>
        <dbReference type="EMBL" id="BDI32038.1"/>
    </source>
</evidence>
<accession>A0A402D6C9</accession>
<keyword evidence="2" id="KW-1185">Reference proteome</keyword>
<dbReference type="SUPFAM" id="SSF48208">
    <property type="entry name" value="Six-hairpin glycosidases"/>
    <property type="match status" value="1"/>
</dbReference>
<dbReference type="PROSITE" id="PS51175">
    <property type="entry name" value="CBM6"/>
    <property type="match status" value="1"/>
</dbReference>
<dbReference type="GO" id="GO:0005975">
    <property type="term" value="P:carbohydrate metabolic process"/>
    <property type="evidence" value="ECO:0007669"/>
    <property type="project" value="InterPro"/>
</dbReference>